<keyword evidence="4" id="KW-1185">Reference proteome</keyword>
<gene>
    <name evidence="3" type="ORF">J4H91_06680</name>
</gene>
<dbReference type="Pfam" id="PF13454">
    <property type="entry name" value="NAD_binding_9"/>
    <property type="match status" value="1"/>
</dbReference>
<organism evidence="3 4">
    <name type="scientific">Leucobacter ruminantium</name>
    <dbReference type="NCBI Taxonomy" id="1289170"/>
    <lineage>
        <taxon>Bacteria</taxon>
        <taxon>Bacillati</taxon>
        <taxon>Actinomycetota</taxon>
        <taxon>Actinomycetes</taxon>
        <taxon>Micrococcales</taxon>
        <taxon>Microbacteriaceae</taxon>
        <taxon>Leucobacter</taxon>
    </lineage>
</organism>
<dbReference type="SUPFAM" id="SSF51905">
    <property type="entry name" value="FAD/NAD(P)-binding domain"/>
    <property type="match status" value="1"/>
</dbReference>
<dbReference type="EMBL" id="JAGDYL010000008">
    <property type="protein sequence ID" value="MBO1805002.1"/>
    <property type="molecule type" value="Genomic_DNA"/>
</dbReference>
<feature type="region of interest" description="Disordered" evidence="1">
    <location>
        <begin position="189"/>
        <end position="215"/>
    </location>
</feature>
<sequence length="708" mass="75154">MPSAPRTPSIAIIGAGPRGTSLIERLGANLDEVLPGDAPLELHVIDEAQSGAGRIWRTDQDRELCMNTLAHAVTLFTEPGSTVAGPVRPGPTLYEWCVLVRDGGRAGEGSRASGEGSLPPAHVATFAAHPVRARLAADYRDELATMRPESHPSRALYGEYLAWCYSRALAELPRRVRVVRHRSRAVGVEADTRRPAGAASGPDAGSGSGSGPDTVLLADGSSVAADAVIIAAGWMPRASTPAEQDFEARLAERPELVWVRPESPAEQPFERVAPGAHAIVRGLGMGFFDAMALLTIGRGGRFIDDPEAPGGLRYEPSGREPVLHITSRRGVPFRAKTLYGSLPPSPAQRFARSADWASAPRPIDFDRQLWPRIVADAYLDHAETLLRVRPSAVTATSVELRTEIEAALTRELAGQGADGDPSPARASAPEVSREFAALIGTAERIGAAAARCIPDPADRLDLPAEMRPVHERFDSPAAFDAWVARRVADDLREADLGHDSAIKAGLWSISAARALAGDVGTLGGFDAESRDSGYRMLLDLGGMVGSGPPAFRNRQLLALAGQGLVHFIGPEARVELGPEGFTARSEAVIDSEVTAPVLIDAWMHAHRLAETADPLAQSLLASGRARAFEVTTRQGSPVATGAFDLEVETGRLLRADGSPDPSVHIAGIPVDEAVHGTIISPMPGTDPPMLRETDRVARSALRTVRSPR</sequence>
<accession>A0A939LV67</accession>
<evidence type="ECO:0000313" key="4">
    <source>
        <dbReference type="Proteomes" id="UP000664398"/>
    </source>
</evidence>
<dbReference type="InterPro" id="IPR036188">
    <property type="entry name" value="FAD/NAD-bd_sf"/>
</dbReference>
<evidence type="ECO:0000256" key="1">
    <source>
        <dbReference type="SAM" id="MobiDB-lite"/>
    </source>
</evidence>
<dbReference type="PANTHER" id="PTHR40254">
    <property type="entry name" value="BLR0577 PROTEIN"/>
    <property type="match status" value="1"/>
</dbReference>
<reference evidence="3" key="1">
    <citation type="submission" date="2021-03" db="EMBL/GenBank/DDBJ databases">
        <title>Leucobacter chromiisoli sp. nov., isolated from chromium-containing soil of chemical plant.</title>
        <authorList>
            <person name="Xu Z."/>
        </authorList>
    </citation>
    <scope>NUCLEOTIDE SEQUENCE</scope>
    <source>
        <strain evidence="3">A2</strain>
    </source>
</reference>
<evidence type="ECO:0000313" key="3">
    <source>
        <dbReference type="EMBL" id="MBO1805002.1"/>
    </source>
</evidence>
<evidence type="ECO:0000259" key="2">
    <source>
        <dbReference type="Pfam" id="PF13454"/>
    </source>
</evidence>
<dbReference type="AlphaFoldDB" id="A0A939LV67"/>
<dbReference type="Proteomes" id="UP000664398">
    <property type="component" value="Unassembled WGS sequence"/>
</dbReference>
<dbReference type="PANTHER" id="PTHR40254:SF1">
    <property type="entry name" value="BLR0577 PROTEIN"/>
    <property type="match status" value="1"/>
</dbReference>
<dbReference type="InterPro" id="IPR052189">
    <property type="entry name" value="L-asp_N-monooxygenase_NS-form"/>
</dbReference>
<dbReference type="RefSeq" id="WP_208045481.1">
    <property type="nucleotide sequence ID" value="NZ_JAGDYL010000008.1"/>
</dbReference>
<name>A0A939LV67_9MICO</name>
<proteinExistence type="predicted"/>
<dbReference type="InterPro" id="IPR038732">
    <property type="entry name" value="HpyO/CreE_NAD-binding"/>
</dbReference>
<protein>
    <submittedName>
        <fullName evidence="3">FAD/NAD(P)-binding protein</fullName>
    </submittedName>
</protein>
<feature type="domain" description="FAD-dependent urate hydroxylase HpyO/Asp monooxygenase CreE-like FAD/NAD(P)-binding" evidence="2">
    <location>
        <begin position="11"/>
        <end position="233"/>
    </location>
</feature>
<comment type="caution">
    <text evidence="3">The sequence shown here is derived from an EMBL/GenBank/DDBJ whole genome shotgun (WGS) entry which is preliminary data.</text>
</comment>